<dbReference type="PANTHER" id="PTHR30250:SF11">
    <property type="entry name" value="O-ANTIGEN TRANSPORTER-RELATED"/>
    <property type="match status" value="1"/>
</dbReference>
<evidence type="ECO:0000256" key="3">
    <source>
        <dbReference type="ARBA" id="ARBA00022692"/>
    </source>
</evidence>
<dbReference type="InterPro" id="IPR050833">
    <property type="entry name" value="Poly_Biosynth_Transport"/>
</dbReference>
<dbReference type="GO" id="GO:0005886">
    <property type="term" value="C:plasma membrane"/>
    <property type="evidence" value="ECO:0007669"/>
    <property type="project" value="UniProtKB-SubCell"/>
</dbReference>
<protein>
    <submittedName>
        <fullName evidence="7">Flippase</fullName>
    </submittedName>
</protein>
<feature type="transmembrane region" description="Helical" evidence="6">
    <location>
        <begin position="413"/>
        <end position="433"/>
    </location>
</feature>
<gene>
    <name evidence="7" type="ORF">MUY27_08800</name>
</gene>
<feature type="transmembrane region" description="Helical" evidence="6">
    <location>
        <begin position="356"/>
        <end position="374"/>
    </location>
</feature>
<reference evidence="7" key="1">
    <citation type="submission" date="2022-04" db="EMBL/GenBank/DDBJ databases">
        <title>Mucilaginibacter sp. RS28 isolated from freshwater.</title>
        <authorList>
            <person name="Ko S.-R."/>
        </authorList>
    </citation>
    <scope>NUCLEOTIDE SEQUENCE</scope>
    <source>
        <strain evidence="7">RS28</strain>
    </source>
</reference>
<evidence type="ECO:0000313" key="7">
    <source>
        <dbReference type="EMBL" id="MCJ8209805.1"/>
    </source>
</evidence>
<sequence>MMAKNYLYNLLLTLANLLFPIISFPYVSHIIGPEGIGKVQFAFSFALYFALIAGLGIPVYGVKEIAAAGDDSAKRSKVFSELLTIYVITSVLLTTIYLGVIFSVPYFKADLKMYLNAGLLIILSFCSVDWVYTGLQQFKAIALRAVLFKTINLLLLFVFIKHPDDFRNYLYLMMFSFLGNNVLSIFLLRGKVQFTLKGLKITRHLPALILVLATIIAASMYTEMDTVMLGFLSGHQDRAVGLYTAAVKLTKIAIPFVTSLGMVLLPKSGRDFAEQNLTEVQRSLDQTFRFLAFFGVPVAFGLFLLAPQFISLFSGREFADAKTSMQILAPLPLIIGFGHCQLNMILVPSGHNRESFFCVAGGMFVSVVVNFLLVPHFGAFGASVANLAAEIVVTFLYYKAIARHFDFRYQWKLIFESALCAALFIPVILMLQYFTLPLIITVLSGVMLSAGVYITAQVVLFKSNFIFDILTFVKAKFTTTAE</sequence>
<keyword evidence="4 6" id="KW-1133">Transmembrane helix</keyword>
<feature type="transmembrane region" description="Helical" evidence="6">
    <location>
        <begin position="201"/>
        <end position="222"/>
    </location>
</feature>
<dbReference type="Proteomes" id="UP001139450">
    <property type="component" value="Unassembled WGS sequence"/>
</dbReference>
<keyword evidence="5 6" id="KW-0472">Membrane</keyword>
<dbReference type="InterPro" id="IPR002797">
    <property type="entry name" value="Polysacc_synth"/>
</dbReference>
<feature type="transmembrane region" description="Helical" evidence="6">
    <location>
        <begin position="380"/>
        <end position="401"/>
    </location>
</feature>
<keyword evidence="3 6" id="KW-0812">Transmembrane</keyword>
<comment type="caution">
    <text evidence="7">The sequence shown here is derived from an EMBL/GenBank/DDBJ whole genome shotgun (WGS) entry which is preliminary data.</text>
</comment>
<feature type="transmembrane region" description="Helical" evidence="6">
    <location>
        <begin position="287"/>
        <end position="307"/>
    </location>
</feature>
<dbReference type="CDD" id="cd13128">
    <property type="entry name" value="MATE_Wzx_like"/>
    <property type="match status" value="1"/>
</dbReference>
<feature type="transmembrane region" description="Helical" evidence="6">
    <location>
        <begin position="7"/>
        <end position="27"/>
    </location>
</feature>
<keyword evidence="8" id="KW-1185">Reference proteome</keyword>
<feature type="transmembrane region" description="Helical" evidence="6">
    <location>
        <begin position="327"/>
        <end position="347"/>
    </location>
</feature>
<feature type="transmembrane region" description="Helical" evidence="6">
    <location>
        <begin position="439"/>
        <end position="461"/>
    </location>
</feature>
<accession>A0A9X2B9J3</accession>
<dbReference type="EMBL" id="JALJEJ010000003">
    <property type="protein sequence ID" value="MCJ8209805.1"/>
    <property type="molecule type" value="Genomic_DNA"/>
</dbReference>
<organism evidence="7 8">
    <name type="scientific">Mucilaginibacter straminoryzae</name>
    <dbReference type="NCBI Taxonomy" id="2932774"/>
    <lineage>
        <taxon>Bacteria</taxon>
        <taxon>Pseudomonadati</taxon>
        <taxon>Bacteroidota</taxon>
        <taxon>Sphingobacteriia</taxon>
        <taxon>Sphingobacteriales</taxon>
        <taxon>Sphingobacteriaceae</taxon>
        <taxon>Mucilaginibacter</taxon>
    </lineage>
</organism>
<evidence type="ECO:0000256" key="5">
    <source>
        <dbReference type="ARBA" id="ARBA00023136"/>
    </source>
</evidence>
<name>A0A9X2B9J3_9SPHI</name>
<evidence type="ECO:0000256" key="2">
    <source>
        <dbReference type="ARBA" id="ARBA00022475"/>
    </source>
</evidence>
<dbReference type="RefSeq" id="WP_245129637.1">
    <property type="nucleotide sequence ID" value="NZ_JALJEJ010000003.1"/>
</dbReference>
<feature type="transmembrane region" description="Helical" evidence="6">
    <location>
        <begin position="166"/>
        <end position="189"/>
    </location>
</feature>
<keyword evidence="2" id="KW-1003">Cell membrane</keyword>
<feature type="transmembrane region" description="Helical" evidence="6">
    <location>
        <begin position="113"/>
        <end position="132"/>
    </location>
</feature>
<dbReference type="AlphaFoldDB" id="A0A9X2B9J3"/>
<evidence type="ECO:0000313" key="8">
    <source>
        <dbReference type="Proteomes" id="UP001139450"/>
    </source>
</evidence>
<feature type="transmembrane region" description="Helical" evidence="6">
    <location>
        <begin position="242"/>
        <end position="266"/>
    </location>
</feature>
<comment type="subcellular location">
    <subcellularLocation>
        <location evidence="1">Cell membrane</location>
        <topology evidence="1">Multi-pass membrane protein</topology>
    </subcellularLocation>
</comment>
<feature type="transmembrane region" description="Helical" evidence="6">
    <location>
        <begin position="83"/>
        <end position="107"/>
    </location>
</feature>
<dbReference type="PANTHER" id="PTHR30250">
    <property type="entry name" value="PST FAMILY PREDICTED COLANIC ACID TRANSPORTER"/>
    <property type="match status" value="1"/>
</dbReference>
<evidence type="ECO:0000256" key="1">
    <source>
        <dbReference type="ARBA" id="ARBA00004651"/>
    </source>
</evidence>
<feature type="transmembrane region" description="Helical" evidence="6">
    <location>
        <begin position="39"/>
        <end position="62"/>
    </location>
</feature>
<evidence type="ECO:0000256" key="6">
    <source>
        <dbReference type="SAM" id="Phobius"/>
    </source>
</evidence>
<feature type="transmembrane region" description="Helical" evidence="6">
    <location>
        <begin position="141"/>
        <end position="160"/>
    </location>
</feature>
<proteinExistence type="predicted"/>
<dbReference type="Pfam" id="PF01943">
    <property type="entry name" value="Polysacc_synt"/>
    <property type="match status" value="1"/>
</dbReference>
<evidence type="ECO:0000256" key="4">
    <source>
        <dbReference type="ARBA" id="ARBA00022989"/>
    </source>
</evidence>